<reference evidence="1" key="1">
    <citation type="submission" date="2020-05" db="EMBL/GenBank/DDBJ databases">
        <authorList>
            <person name="Chiriac C."/>
            <person name="Salcher M."/>
            <person name="Ghai R."/>
            <person name="Kavagutti S V."/>
        </authorList>
    </citation>
    <scope>NUCLEOTIDE SEQUENCE</scope>
</reference>
<proteinExistence type="predicted"/>
<sequence length="106" mass="11266">MSQKGLSVEEIDQIEGYIGAMFDGELTLNEADARRLIAQARLSATPPLPAGDLVLVPREPTEEMQKAGRHAIPGGHGQAWLYADDCYRAMIAAAPTPPLPVEGIGA</sequence>
<protein>
    <submittedName>
        <fullName evidence="1">Uncharacterized protein</fullName>
    </submittedName>
</protein>
<organism evidence="1">
    <name type="scientific">uncultured Caudovirales phage</name>
    <dbReference type="NCBI Taxonomy" id="2100421"/>
    <lineage>
        <taxon>Viruses</taxon>
        <taxon>Duplodnaviria</taxon>
        <taxon>Heunggongvirae</taxon>
        <taxon>Uroviricota</taxon>
        <taxon>Caudoviricetes</taxon>
        <taxon>Peduoviridae</taxon>
        <taxon>Maltschvirus</taxon>
        <taxon>Maltschvirus maltsch</taxon>
    </lineage>
</organism>
<accession>A0A6J5QTZ3</accession>
<evidence type="ECO:0000313" key="1">
    <source>
        <dbReference type="EMBL" id="CAB4188099.1"/>
    </source>
</evidence>
<gene>
    <name evidence="1" type="ORF">UFOVP1166_49</name>
</gene>
<name>A0A6J5QTZ3_9CAUD</name>
<dbReference type="EMBL" id="LR797117">
    <property type="protein sequence ID" value="CAB4188099.1"/>
    <property type="molecule type" value="Genomic_DNA"/>
</dbReference>